<dbReference type="PROSITE" id="PS50949">
    <property type="entry name" value="HTH_GNTR"/>
    <property type="match status" value="1"/>
</dbReference>
<accession>A0A7W9AGU3</accession>
<dbReference type="GO" id="GO:0003677">
    <property type="term" value="F:DNA binding"/>
    <property type="evidence" value="ECO:0007669"/>
    <property type="project" value="UniProtKB-KW"/>
</dbReference>
<dbReference type="Gene3D" id="1.10.10.10">
    <property type="entry name" value="Winged helix-like DNA-binding domain superfamily/Winged helix DNA-binding domain"/>
    <property type="match status" value="1"/>
</dbReference>
<dbReference type="SUPFAM" id="SSF46785">
    <property type="entry name" value="Winged helix' DNA-binding domain"/>
    <property type="match status" value="1"/>
</dbReference>
<feature type="domain" description="HTH gntR-type" evidence="4">
    <location>
        <begin position="2"/>
        <end position="69"/>
    </location>
</feature>
<evidence type="ECO:0000259" key="4">
    <source>
        <dbReference type="PROSITE" id="PS50949"/>
    </source>
</evidence>
<dbReference type="Proteomes" id="UP000549617">
    <property type="component" value="Unassembled WGS sequence"/>
</dbReference>
<keyword evidence="3" id="KW-0804">Transcription</keyword>
<dbReference type="EMBL" id="JACIJC010000002">
    <property type="protein sequence ID" value="MBB5685450.1"/>
    <property type="molecule type" value="Genomic_DNA"/>
</dbReference>
<comment type="caution">
    <text evidence="5">The sequence shown here is derived from an EMBL/GenBank/DDBJ whole genome shotgun (WGS) entry which is preliminary data.</text>
</comment>
<dbReference type="SMART" id="SM00345">
    <property type="entry name" value="HTH_GNTR"/>
    <property type="match status" value="1"/>
</dbReference>
<name>A0A7W9AGU3_9SPHN</name>
<evidence type="ECO:0000313" key="5">
    <source>
        <dbReference type="EMBL" id="MBB5685450.1"/>
    </source>
</evidence>
<dbReference type="CDD" id="cd07377">
    <property type="entry name" value="WHTH_GntR"/>
    <property type="match status" value="1"/>
</dbReference>
<dbReference type="InterPro" id="IPR036390">
    <property type="entry name" value="WH_DNA-bd_sf"/>
</dbReference>
<dbReference type="Pfam" id="PF00392">
    <property type="entry name" value="GntR"/>
    <property type="match status" value="1"/>
</dbReference>
<dbReference type="InterPro" id="IPR011711">
    <property type="entry name" value="GntR_C"/>
</dbReference>
<protein>
    <submittedName>
        <fullName evidence="5">DNA-binding GntR family transcriptional regulator</fullName>
    </submittedName>
</protein>
<evidence type="ECO:0000256" key="1">
    <source>
        <dbReference type="ARBA" id="ARBA00023015"/>
    </source>
</evidence>
<keyword evidence="6" id="KW-1185">Reference proteome</keyword>
<evidence type="ECO:0000313" key="6">
    <source>
        <dbReference type="Proteomes" id="UP000549617"/>
    </source>
</evidence>
<dbReference type="InterPro" id="IPR000524">
    <property type="entry name" value="Tscrpt_reg_HTH_GntR"/>
</dbReference>
<keyword evidence="1" id="KW-0805">Transcription regulation</keyword>
<sequence length="218" mass="24663">MSKASDRAYEQIRAKILSGEFSPGSQLKEEEVAEICGVSRTPVRDAMSRLENEMFIYRTESQRSFVSEWSGGDVEEIFTLRTMLERHASSRAAERASEAMIANLRANNAAIAEAIRQPVPDVDAFLQLNRLYHAMILEAAASDRLAMMLNRLVLQPIVHRTALRYDRAQLERSLAEHEEIVAAIARRDPDWAGAVMTSHIRRAYHVYMNQNGITPEGF</sequence>
<dbReference type="InterPro" id="IPR036388">
    <property type="entry name" value="WH-like_DNA-bd_sf"/>
</dbReference>
<reference evidence="5 6" key="1">
    <citation type="submission" date="2020-08" db="EMBL/GenBank/DDBJ databases">
        <title>Genomic Encyclopedia of Type Strains, Phase IV (KMG-IV): sequencing the most valuable type-strain genomes for metagenomic binning, comparative biology and taxonomic classification.</title>
        <authorList>
            <person name="Goeker M."/>
        </authorList>
    </citation>
    <scope>NUCLEOTIDE SEQUENCE [LARGE SCALE GENOMIC DNA]</scope>
    <source>
        <strain evidence="5 6">DSM 25079</strain>
    </source>
</reference>
<gene>
    <name evidence="5" type="ORF">FHS49_001458</name>
</gene>
<dbReference type="InterPro" id="IPR008920">
    <property type="entry name" value="TF_FadR/GntR_C"/>
</dbReference>
<dbReference type="Gene3D" id="1.20.120.530">
    <property type="entry name" value="GntR ligand-binding domain-like"/>
    <property type="match status" value="1"/>
</dbReference>
<proteinExistence type="predicted"/>
<dbReference type="GO" id="GO:0003700">
    <property type="term" value="F:DNA-binding transcription factor activity"/>
    <property type="evidence" value="ECO:0007669"/>
    <property type="project" value="InterPro"/>
</dbReference>
<evidence type="ECO:0000256" key="2">
    <source>
        <dbReference type="ARBA" id="ARBA00023125"/>
    </source>
</evidence>
<dbReference type="SMART" id="SM00895">
    <property type="entry name" value="FCD"/>
    <property type="match status" value="1"/>
</dbReference>
<evidence type="ECO:0000256" key="3">
    <source>
        <dbReference type="ARBA" id="ARBA00023163"/>
    </source>
</evidence>
<keyword evidence="2 5" id="KW-0238">DNA-binding</keyword>
<organism evidence="5 6">
    <name type="scientific">Sphingobium boeckii</name>
    <dbReference type="NCBI Taxonomy" id="1082345"/>
    <lineage>
        <taxon>Bacteria</taxon>
        <taxon>Pseudomonadati</taxon>
        <taxon>Pseudomonadota</taxon>
        <taxon>Alphaproteobacteria</taxon>
        <taxon>Sphingomonadales</taxon>
        <taxon>Sphingomonadaceae</taxon>
        <taxon>Sphingobium</taxon>
    </lineage>
</organism>
<dbReference type="RefSeq" id="WP_184016793.1">
    <property type="nucleotide sequence ID" value="NZ_JACIJC010000002.1"/>
</dbReference>
<dbReference type="PANTHER" id="PTHR43537">
    <property type="entry name" value="TRANSCRIPTIONAL REGULATOR, GNTR FAMILY"/>
    <property type="match status" value="1"/>
</dbReference>
<dbReference type="AlphaFoldDB" id="A0A7W9AGU3"/>
<dbReference type="PANTHER" id="PTHR43537:SF24">
    <property type="entry name" value="GLUCONATE OPERON TRANSCRIPTIONAL REPRESSOR"/>
    <property type="match status" value="1"/>
</dbReference>
<dbReference type="Pfam" id="PF07729">
    <property type="entry name" value="FCD"/>
    <property type="match status" value="1"/>
</dbReference>
<dbReference type="SUPFAM" id="SSF48008">
    <property type="entry name" value="GntR ligand-binding domain-like"/>
    <property type="match status" value="1"/>
</dbReference>